<keyword evidence="5" id="KW-1185">Reference proteome</keyword>
<dbReference type="Proteomes" id="UP000321301">
    <property type="component" value="Unassembled WGS sequence"/>
</dbReference>
<evidence type="ECO:0000313" key="5">
    <source>
        <dbReference type="Proteomes" id="UP000321301"/>
    </source>
</evidence>
<feature type="repeat" description="TPR" evidence="3">
    <location>
        <begin position="40"/>
        <end position="73"/>
    </location>
</feature>
<dbReference type="Pfam" id="PF13424">
    <property type="entry name" value="TPR_12"/>
    <property type="match status" value="1"/>
</dbReference>
<evidence type="ECO:0000256" key="2">
    <source>
        <dbReference type="ARBA" id="ARBA00022803"/>
    </source>
</evidence>
<dbReference type="PANTHER" id="PTHR44858:SF1">
    <property type="entry name" value="UDP-N-ACETYLGLUCOSAMINE--PEPTIDE N-ACETYLGLUCOSAMINYLTRANSFERASE SPINDLY-RELATED"/>
    <property type="match status" value="1"/>
</dbReference>
<evidence type="ECO:0000256" key="3">
    <source>
        <dbReference type="PROSITE-ProRule" id="PRU00339"/>
    </source>
</evidence>
<sequence>MEKEKAIALNNEGAKHFLNQEFDKAAACYDKAYELDPKNTSILNNMGLYFHQQKDYDKAVAFFEKAIKITLKPHFLVNLGNVLSMKGEYALAWNQFSKASEVFPEHQNARISLAKLATHIEELDKAVQLWQVIINEYPTDENKIQLGRVFMKMKHWEKAIHILSSMDSNSWSGEIWFLAGQCEFHLKNYGLAVKSFKSALAEAPDNTSFRHYLAMTYLAIGNVVEGLDHLLKNARLDPENPAILTDVAVVYLSQGEVETAANWLDKALALAPDFEKALHYKSQMKQINPRHQVQN</sequence>
<dbReference type="PROSITE" id="PS50005">
    <property type="entry name" value="TPR"/>
    <property type="match status" value="4"/>
</dbReference>
<gene>
    <name evidence="4" type="ORF">CQA01_07910</name>
</gene>
<dbReference type="InterPro" id="IPR011990">
    <property type="entry name" value="TPR-like_helical_dom_sf"/>
</dbReference>
<dbReference type="Gene3D" id="1.25.40.10">
    <property type="entry name" value="Tetratricopeptide repeat domain"/>
    <property type="match status" value="3"/>
</dbReference>
<dbReference type="Pfam" id="PF13432">
    <property type="entry name" value="TPR_16"/>
    <property type="match status" value="2"/>
</dbReference>
<reference evidence="4 5" key="1">
    <citation type="submission" date="2019-07" db="EMBL/GenBank/DDBJ databases">
        <title>Whole genome shotgun sequence of Cyclobacterium qasimii NBRC 106168.</title>
        <authorList>
            <person name="Hosoyama A."/>
            <person name="Uohara A."/>
            <person name="Ohji S."/>
            <person name="Ichikawa N."/>
        </authorList>
    </citation>
    <scope>NUCLEOTIDE SEQUENCE [LARGE SCALE GENOMIC DNA]</scope>
    <source>
        <strain evidence="4 5">NBRC 106168</strain>
    </source>
</reference>
<organism evidence="4 5">
    <name type="scientific">Cyclobacterium qasimii</name>
    <dbReference type="NCBI Taxonomy" id="1350429"/>
    <lineage>
        <taxon>Bacteria</taxon>
        <taxon>Pseudomonadati</taxon>
        <taxon>Bacteroidota</taxon>
        <taxon>Cytophagia</taxon>
        <taxon>Cytophagales</taxon>
        <taxon>Cyclobacteriaceae</taxon>
        <taxon>Cyclobacterium</taxon>
    </lineage>
</organism>
<accession>A0A512C816</accession>
<dbReference type="PANTHER" id="PTHR44858">
    <property type="entry name" value="TETRATRICOPEPTIDE REPEAT PROTEIN 6"/>
    <property type="match status" value="1"/>
</dbReference>
<protein>
    <submittedName>
        <fullName evidence="4">Uncharacterized protein</fullName>
    </submittedName>
</protein>
<dbReference type="AlphaFoldDB" id="A0A512C816"/>
<dbReference type="InterPro" id="IPR019734">
    <property type="entry name" value="TPR_rpt"/>
</dbReference>
<dbReference type="InterPro" id="IPR050498">
    <property type="entry name" value="Ycf3"/>
</dbReference>
<dbReference type="SMART" id="SM00028">
    <property type="entry name" value="TPR"/>
    <property type="match status" value="6"/>
</dbReference>
<keyword evidence="2 3" id="KW-0802">TPR repeat</keyword>
<evidence type="ECO:0000313" key="4">
    <source>
        <dbReference type="EMBL" id="GEO20257.1"/>
    </source>
</evidence>
<dbReference type="RefSeq" id="WP_020891000.1">
    <property type="nucleotide sequence ID" value="NZ_BJYV01000002.1"/>
</dbReference>
<dbReference type="SUPFAM" id="SSF48452">
    <property type="entry name" value="TPR-like"/>
    <property type="match status" value="1"/>
</dbReference>
<proteinExistence type="predicted"/>
<name>A0A512C816_9BACT</name>
<dbReference type="EMBL" id="BJYV01000002">
    <property type="protein sequence ID" value="GEO20257.1"/>
    <property type="molecule type" value="Genomic_DNA"/>
</dbReference>
<comment type="caution">
    <text evidence="4">The sequence shown here is derived from an EMBL/GenBank/DDBJ whole genome shotgun (WGS) entry which is preliminary data.</text>
</comment>
<feature type="repeat" description="TPR" evidence="3">
    <location>
        <begin position="6"/>
        <end position="39"/>
    </location>
</feature>
<feature type="repeat" description="TPR" evidence="3">
    <location>
        <begin position="173"/>
        <end position="206"/>
    </location>
</feature>
<feature type="repeat" description="TPR" evidence="3">
    <location>
        <begin position="241"/>
        <end position="274"/>
    </location>
</feature>
<evidence type="ECO:0000256" key="1">
    <source>
        <dbReference type="ARBA" id="ARBA00022737"/>
    </source>
</evidence>
<keyword evidence="1" id="KW-0677">Repeat</keyword>